<dbReference type="KEGG" id="cpis:HS961_22940"/>
<dbReference type="SUPFAM" id="SSF49879">
    <property type="entry name" value="SMAD/FHA domain"/>
    <property type="match status" value="1"/>
</dbReference>
<dbReference type="Pfam" id="PF00498">
    <property type="entry name" value="FHA"/>
    <property type="match status" value="1"/>
</dbReference>
<dbReference type="CDD" id="cd00060">
    <property type="entry name" value="FHA"/>
    <property type="match status" value="1"/>
</dbReference>
<proteinExistence type="predicted"/>
<evidence type="ECO:0000259" key="1">
    <source>
        <dbReference type="PROSITE" id="PS50006"/>
    </source>
</evidence>
<gene>
    <name evidence="2" type="ORF">HS961_22940</name>
</gene>
<keyword evidence="3" id="KW-1185">Reference proteome</keyword>
<dbReference type="SMART" id="SM00240">
    <property type="entry name" value="FHA"/>
    <property type="match status" value="1"/>
</dbReference>
<dbReference type="InterPro" id="IPR008984">
    <property type="entry name" value="SMAD_FHA_dom_sf"/>
</dbReference>
<dbReference type="Gene3D" id="2.60.200.20">
    <property type="match status" value="1"/>
</dbReference>
<protein>
    <submittedName>
        <fullName evidence="2">FHA domain-containing protein</fullName>
    </submittedName>
</protein>
<name>A0A7G5EN82_9BURK</name>
<evidence type="ECO:0000313" key="2">
    <source>
        <dbReference type="EMBL" id="QMV75457.1"/>
    </source>
</evidence>
<dbReference type="RefSeq" id="WP_182325710.1">
    <property type="nucleotide sequence ID" value="NZ_CP058554.1"/>
</dbReference>
<dbReference type="AlphaFoldDB" id="A0A7G5EN82"/>
<dbReference type="PROSITE" id="PS50006">
    <property type="entry name" value="FHA_DOMAIN"/>
    <property type="match status" value="1"/>
</dbReference>
<organism evidence="2 3">
    <name type="scientific">Comamonas piscis</name>
    <dbReference type="NCBI Taxonomy" id="1562974"/>
    <lineage>
        <taxon>Bacteria</taxon>
        <taxon>Pseudomonadati</taxon>
        <taxon>Pseudomonadota</taxon>
        <taxon>Betaproteobacteria</taxon>
        <taxon>Burkholderiales</taxon>
        <taxon>Comamonadaceae</taxon>
        <taxon>Comamonas</taxon>
    </lineage>
</organism>
<sequence length="115" mass="12487">MAKEILVKDKKQLSLHTWSLEEGFSTFGRDPASRFVLDDPSVSRSHGAFFLRERSGVLTLEDHGSTNGTLVNGVPIKRKILYTGDVVQIGDFQLYILQGSAAQGRPGPDAGTGRA</sequence>
<reference evidence="2 3" key="1">
    <citation type="journal article" date="2020" name="G3 (Bethesda)">
        <title>CeMbio - The Caenorhabditis elegans Microbiome Resource.</title>
        <authorList>
            <person name="Dirksen P."/>
            <person name="Assie A."/>
            <person name="Zimmermann J."/>
            <person name="Zhang F."/>
            <person name="Tietje A.M."/>
            <person name="Marsh S.A."/>
            <person name="Felix M.A."/>
            <person name="Shapira M."/>
            <person name="Kaleta C."/>
            <person name="Schulenburg H."/>
            <person name="Samuel B."/>
        </authorList>
    </citation>
    <scope>NUCLEOTIDE SEQUENCE [LARGE SCALE GENOMIC DNA]</scope>
    <source>
        <strain evidence="2 3">BIGb0172</strain>
    </source>
</reference>
<dbReference type="EMBL" id="CP058554">
    <property type="protein sequence ID" value="QMV75457.1"/>
    <property type="molecule type" value="Genomic_DNA"/>
</dbReference>
<dbReference type="PANTHER" id="PTHR23308">
    <property type="entry name" value="NUCLEAR INHIBITOR OF PROTEIN PHOSPHATASE-1"/>
    <property type="match status" value="1"/>
</dbReference>
<accession>A0A7G5EN82</accession>
<dbReference type="InterPro" id="IPR000253">
    <property type="entry name" value="FHA_dom"/>
</dbReference>
<dbReference type="InterPro" id="IPR050923">
    <property type="entry name" value="Cell_Proc_Reg/RNA_Proc"/>
</dbReference>
<dbReference type="Proteomes" id="UP000515240">
    <property type="component" value="Chromosome"/>
</dbReference>
<feature type="domain" description="FHA" evidence="1">
    <location>
        <begin position="25"/>
        <end position="76"/>
    </location>
</feature>
<evidence type="ECO:0000313" key="3">
    <source>
        <dbReference type="Proteomes" id="UP000515240"/>
    </source>
</evidence>